<dbReference type="Proteomes" id="UP000000600">
    <property type="component" value="Unassembled WGS sequence"/>
</dbReference>
<dbReference type="RefSeq" id="XP_001431380.1">
    <property type="nucleotide sequence ID" value="XM_001431343.1"/>
</dbReference>
<dbReference type="GeneID" id="5017172"/>
<dbReference type="InParanoid" id="A0BZL5"/>
<accession>A0BZL5</accession>
<sequence>MLSKILVFINSCSSVAIYDVDQESFLYSPRKLENGIQNQQLLKEVQTNPVTTRTERRKTL</sequence>
<dbReference type="EMBL" id="CT868030">
    <property type="protein sequence ID" value="CAK63982.1"/>
    <property type="molecule type" value="Genomic_DNA"/>
</dbReference>
<reference evidence="1 2" key="1">
    <citation type="journal article" date="2006" name="Nature">
        <title>Global trends of whole-genome duplications revealed by the ciliate Paramecium tetraurelia.</title>
        <authorList>
            <consortium name="Genoscope"/>
            <person name="Aury J.-M."/>
            <person name="Jaillon O."/>
            <person name="Duret L."/>
            <person name="Noel B."/>
            <person name="Jubin C."/>
            <person name="Porcel B.M."/>
            <person name="Segurens B."/>
            <person name="Daubin V."/>
            <person name="Anthouard V."/>
            <person name="Aiach N."/>
            <person name="Arnaiz O."/>
            <person name="Billaut A."/>
            <person name="Beisson J."/>
            <person name="Blanc I."/>
            <person name="Bouhouche K."/>
            <person name="Camara F."/>
            <person name="Duharcourt S."/>
            <person name="Guigo R."/>
            <person name="Gogendeau D."/>
            <person name="Katinka M."/>
            <person name="Keller A.-M."/>
            <person name="Kissmehl R."/>
            <person name="Klotz C."/>
            <person name="Koll F."/>
            <person name="Le Moue A."/>
            <person name="Lepere C."/>
            <person name="Malinsky S."/>
            <person name="Nowacki M."/>
            <person name="Nowak J.K."/>
            <person name="Plattner H."/>
            <person name="Poulain J."/>
            <person name="Ruiz F."/>
            <person name="Serrano V."/>
            <person name="Zagulski M."/>
            <person name="Dessen P."/>
            <person name="Betermier M."/>
            <person name="Weissenbach J."/>
            <person name="Scarpelli C."/>
            <person name="Schachter V."/>
            <person name="Sperling L."/>
            <person name="Meyer E."/>
            <person name="Cohen J."/>
            <person name="Wincker P."/>
        </authorList>
    </citation>
    <scope>NUCLEOTIDE SEQUENCE [LARGE SCALE GENOMIC DNA]</scope>
    <source>
        <strain evidence="1 2">Stock d4-2</strain>
    </source>
</reference>
<dbReference type="AlphaFoldDB" id="A0BZL5"/>
<dbReference type="KEGG" id="ptm:GSPATT00005834001"/>
<protein>
    <submittedName>
        <fullName evidence="1">Uncharacterized protein</fullName>
    </submittedName>
</protein>
<evidence type="ECO:0000313" key="2">
    <source>
        <dbReference type="Proteomes" id="UP000000600"/>
    </source>
</evidence>
<dbReference type="OrthoDB" id="325611at2759"/>
<name>A0BZL5_PARTE</name>
<gene>
    <name evidence="1" type="ORF">GSPATT00005834001</name>
</gene>
<evidence type="ECO:0000313" key="1">
    <source>
        <dbReference type="EMBL" id="CAK63982.1"/>
    </source>
</evidence>
<organism evidence="1 2">
    <name type="scientific">Paramecium tetraurelia</name>
    <dbReference type="NCBI Taxonomy" id="5888"/>
    <lineage>
        <taxon>Eukaryota</taxon>
        <taxon>Sar</taxon>
        <taxon>Alveolata</taxon>
        <taxon>Ciliophora</taxon>
        <taxon>Intramacronucleata</taxon>
        <taxon>Oligohymenophorea</taxon>
        <taxon>Peniculida</taxon>
        <taxon>Parameciidae</taxon>
        <taxon>Paramecium</taxon>
    </lineage>
</organism>
<dbReference type="HOGENOM" id="CLU_2946609_0_0_1"/>
<keyword evidence="2" id="KW-1185">Reference proteome</keyword>
<proteinExistence type="predicted"/>